<feature type="domain" description="Mechanosensitive ion channel MscS C-terminal" evidence="11">
    <location>
        <begin position="472"/>
        <end position="554"/>
    </location>
</feature>
<feature type="signal peptide" evidence="9">
    <location>
        <begin position="1"/>
        <end position="26"/>
    </location>
</feature>
<evidence type="ECO:0000256" key="4">
    <source>
        <dbReference type="ARBA" id="ARBA00022692"/>
    </source>
</evidence>
<feature type="region of interest" description="Disordered" evidence="7">
    <location>
        <begin position="146"/>
        <end position="166"/>
    </location>
</feature>
<evidence type="ECO:0000256" key="3">
    <source>
        <dbReference type="ARBA" id="ARBA00022475"/>
    </source>
</evidence>
<feature type="domain" description="Mechanosensitive ion channel MscS" evidence="10">
    <location>
        <begin position="400"/>
        <end position="465"/>
    </location>
</feature>
<dbReference type="GO" id="GO:0005886">
    <property type="term" value="C:plasma membrane"/>
    <property type="evidence" value="ECO:0007669"/>
    <property type="project" value="UniProtKB-SubCell"/>
</dbReference>
<reference evidence="12 13" key="1">
    <citation type="submission" date="2019-02" db="EMBL/GenBank/DDBJ databases">
        <title>Deep-cultivation of Planctomycetes and their phenomic and genomic characterization uncovers novel biology.</title>
        <authorList>
            <person name="Wiegand S."/>
            <person name="Jogler M."/>
            <person name="Boedeker C."/>
            <person name="Pinto D."/>
            <person name="Vollmers J."/>
            <person name="Rivas-Marin E."/>
            <person name="Kohn T."/>
            <person name="Peeters S.H."/>
            <person name="Heuer A."/>
            <person name="Rast P."/>
            <person name="Oberbeckmann S."/>
            <person name="Bunk B."/>
            <person name="Jeske O."/>
            <person name="Meyerdierks A."/>
            <person name="Storesund J.E."/>
            <person name="Kallscheuer N."/>
            <person name="Luecker S."/>
            <person name="Lage O.M."/>
            <person name="Pohl T."/>
            <person name="Merkel B.J."/>
            <person name="Hornburger P."/>
            <person name="Mueller R.-W."/>
            <person name="Bruemmer F."/>
            <person name="Labrenz M."/>
            <person name="Spormann A.M."/>
            <person name="Op den Camp H."/>
            <person name="Overmann J."/>
            <person name="Amann R."/>
            <person name="Jetten M.S.M."/>
            <person name="Mascher T."/>
            <person name="Medema M.H."/>
            <person name="Devos D.P."/>
            <person name="Kaster A.-K."/>
            <person name="Ovreas L."/>
            <person name="Rohde M."/>
            <person name="Galperin M.Y."/>
            <person name="Jogler C."/>
        </authorList>
    </citation>
    <scope>NUCLEOTIDE SEQUENCE [LARGE SCALE GENOMIC DNA]</scope>
    <source>
        <strain evidence="12 13">Pan265</strain>
    </source>
</reference>
<sequence precursor="true">MNRAPRATSLALLILLGTAATLPANNDDQDLSRRIIETPVAELTILLAPLTQNELEPIVQAAMDRLGTIARQLADALVQQKQTHENHDANEQQRSQIDQRVEQLIQQRTDEVSHTTTILEAYRSKGGDIDQQQAYITAILQLAPQRHDDPADDQPQAQRTEQRASRAIAEVRETPPIHSRKEPWTVSTDELELELHPLQRDQIQQRLDLWIEILQQEVRKRVRIDIAMLYNDDDDLREELAQRSSAQQAVIQMVVDRLRSVLMDFQERGGDPQPYRQYITTATGRSINLTNIDVAWAQAKAWAVSDDGGIRILQQAGLFLLILTFFWGLGIALAAITRIITNRTNKASALLQAFLVGGIRRCTFIVGLVVAVNAIGFSITPLLAAIGAAGLVIGLALQGTLSNFASGVLILIYRPYDTGDVIDAAGIFGKVESMNLVSTTIITFDNQVNIVPNNEIWNNVITNVTGRDTRRVDLTFAIGYAEDTSKAISVIEQTLKQHDKVLRDPEPMVRVHELADSSVNLIARPWVHTTDYWDVYWDLTQQVKQQLDDAGINIPFPQRDLHVPGIIQVQLNHGRQPANADKPQQPPQHEQPASTTHEPAPHDDDES</sequence>
<evidence type="ECO:0000256" key="7">
    <source>
        <dbReference type="SAM" id="MobiDB-lite"/>
    </source>
</evidence>
<dbReference type="GO" id="GO:0008381">
    <property type="term" value="F:mechanosensitive monoatomic ion channel activity"/>
    <property type="evidence" value="ECO:0007669"/>
    <property type="project" value="InterPro"/>
</dbReference>
<dbReference type="EMBL" id="CP036280">
    <property type="protein sequence ID" value="QDU72783.1"/>
    <property type="molecule type" value="Genomic_DNA"/>
</dbReference>
<dbReference type="AlphaFoldDB" id="A0A518C0N0"/>
<keyword evidence="6 8" id="KW-0472">Membrane</keyword>
<evidence type="ECO:0000313" key="12">
    <source>
        <dbReference type="EMBL" id="QDU72783.1"/>
    </source>
</evidence>
<keyword evidence="9" id="KW-0732">Signal</keyword>
<dbReference type="Gene3D" id="3.30.70.100">
    <property type="match status" value="1"/>
</dbReference>
<comment type="similarity">
    <text evidence="2">Belongs to the MscS (TC 1.A.23) family.</text>
</comment>
<dbReference type="InterPro" id="IPR049278">
    <property type="entry name" value="MS_channel_C"/>
</dbReference>
<feature type="transmembrane region" description="Helical" evidence="8">
    <location>
        <begin position="362"/>
        <end position="386"/>
    </location>
</feature>
<feature type="chain" id="PRO_5022217136" evidence="9">
    <location>
        <begin position="27"/>
        <end position="607"/>
    </location>
</feature>
<evidence type="ECO:0000259" key="11">
    <source>
        <dbReference type="Pfam" id="PF21082"/>
    </source>
</evidence>
<feature type="transmembrane region" description="Helical" evidence="8">
    <location>
        <begin position="392"/>
        <end position="413"/>
    </location>
</feature>
<dbReference type="InterPro" id="IPR011066">
    <property type="entry name" value="MscS_channel_C_sf"/>
</dbReference>
<dbReference type="Proteomes" id="UP000320386">
    <property type="component" value="Chromosome"/>
</dbReference>
<dbReference type="PANTHER" id="PTHR30221">
    <property type="entry name" value="SMALL-CONDUCTANCE MECHANOSENSITIVE CHANNEL"/>
    <property type="match status" value="1"/>
</dbReference>
<name>A0A518C0N0_9BACT</name>
<dbReference type="KEGG" id="mcad:Pan265_26570"/>
<dbReference type="InterPro" id="IPR006685">
    <property type="entry name" value="MscS_channel_2nd"/>
</dbReference>
<accession>A0A518C0N0</accession>
<evidence type="ECO:0000256" key="9">
    <source>
        <dbReference type="SAM" id="SignalP"/>
    </source>
</evidence>
<protein>
    <submittedName>
        <fullName evidence="12">Small-conductance mechanosensitive channel</fullName>
    </submittedName>
</protein>
<dbReference type="InterPro" id="IPR010920">
    <property type="entry name" value="LSM_dom_sf"/>
</dbReference>
<dbReference type="SUPFAM" id="SSF82861">
    <property type="entry name" value="Mechanosensitive channel protein MscS (YggB), transmembrane region"/>
    <property type="match status" value="1"/>
</dbReference>
<keyword evidence="3" id="KW-1003">Cell membrane</keyword>
<dbReference type="PANTHER" id="PTHR30221:SF1">
    <property type="entry name" value="SMALL-CONDUCTANCE MECHANOSENSITIVE CHANNEL"/>
    <property type="match status" value="1"/>
</dbReference>
<dbReference type="InterPro" id="IPR045275">
    <property type="entry name" value="MscS_archaea/bacteria_type"/>
</dbReference>
<evidence type="ECO:0000313" key="13">
    <source>
        <dbReference type="Proteomes" id="UP000320386"/>
    </source>
</evidence>
<evidence type="ECO:0000256" key="8">
    <source>
        <dbReference type="SAM" id="Phobius"/>
    </source>
</evidence>
<evidence type="ECO:0000256" key="2">
    <source>
        <dbReference type="ARBA" id="ARBA00008017"/>
    </source>
</evidence>
<dbReference type="InterPro" id="IPR011014">
    <property type="entry name" value="MscS_channel_TM-2"/>
</dbReference>
<evidence type="ECO:0000256" key="1">
    <source>
        <dbReference type="ARBA" id="ARBA00004651"/>
    </source>
</evidence>
<proteinExistence type="inferred from homology"/>
<gene>
    <name evidence="12" type="primary">mscS_2</name>
    <name evidence="12" type="ORF">Pan265_26570</name>
</gene>
<dbReference type="SUPFAM" id="SSF82689">
    <property type="entry name" value="Mechanosensitive channel protein MscS (YggB), C-terminal domain"/>
    <property type="match status" value="1"/>
</dbReference>
<dbReference type="SUPFAM" id="SSF50182">
    <property type="entry name" value="Sm-like ribonucleoproteins"/>
    <property type="match status" value="1"/>
</dbReference>
<dbReference type="Gene3D" id="1.10.287.1260">
    <property type="match status" value="1"/>
</dbReference>
<keyword evidence="13" id="KW-1185">Reference proteome</keyword>
<dbReference type="Gene3D" id="2.30.30.60">
    <property type="match status" value="1"/>
</dbReference>
<feature type="compositionally biased region" description="Polar residues" evidence="7">
    <location>
        <begin position="587"/>
        <end position="597"/>
    </location>
</feature>
<keyword evidence="4 8" id="KW-0812">Transmembrane</keyword>
<comment type="subcellular location">
    <subcellularLocation>
        <location evidence="1">Cell membrane</location>
        <topology evidence="1">Multi-pass membrane protein</topology>
    </subcellularLocation>
</comment>
<dbReference type="RefSeq" id="WP_236254450.1">
    <property type="nucleotide sequence ID" value="NZ_CP036280.1"/>
</dbReference>
<feature type="region of interest" description="Disordered" evidence="7">
    <location>
        <begin position="575"/>
        <end position="607"/>
    </location>
</feature>
<evidence type="ECO:0000259" key="10">
    <source>
        <dbReference type="Pfam" id="PF00924"/>
    </source>
</evidence>
<evidence type="ECO:0000256" key="5">
    <source>
        <dbReference type="ARBA" id="ARBA00022989"/>
    </source>
</evidence>
<dbReference type="Pfam" id="PF21082">
    <property type="entry name" value="MS_channel_3rd"/>
    <property type="match status" value="1"/>
</dbReference>
<feature type="transmembrane region" description="Helical" evidence="8">
    <location>
        <begin position="318"/>
        <end position="341"/>
    </location>
</feature>
<dbReference type="Pfam" id="PF00924">
    <property type="entry name" value="MS_channel_2nd"/>
    <property type="match status" value="1"/>
</dbReference>
<keyword evidence="5 8" id="KW-1133">Transmembrane helix</keyword>
<evidence type="ECO:0000256" key="6">
    <source>
        <dbReference type="ARBA" id="ARBA00023136"/>
    </source>
</evidence>
<organism evidence="12 13">
    <name type="scientific">Mucisphaera calidilacus</name>
    <dbReference type="NCBI Taxonomy" id="2527982"/>
    <lineage>
        <taxon>Bacteria</taxon>
        <taxon>Pseudomonadati</taxon>
        <taxon>Planctomycetota</taxon>
        <taxon>Phycisphaerae</taxon>
        <taxon>Phycisphaerales</taxon>
        <taxon>Phycisphaeraceae</taxon>
        <taxon>Mucisphaera</taxon>
    </lineage>
</organism>
<dbReference type="InterPro" id="IPR023408">
    <property type="entry name" value="MscS_beta-dom_sf"/>
</dbReference>